<dbReference type="SMART" id="SM00796">
    <property type="entry name" value="AHS1"/>
    <property type="match status" value="1"/>
</dbReference>
<keyword evidence="2 6" id="KW-0378">Hydrolase</keyword>
<dbReference type="PANTHER" id="PTHR34698:SF2">
    <property type="entry name" value="5-OXOPROLINASE SUBUNIT B"/>
    <property type="match status" value="1"/>
</dbReference>
<name>A0A225CUY3_9RHOB</name>
<organism evidence="6 7">
    <name type="scientific">Haematobacter missouriensis</name>
    <dbReference type="NCBI Taxonomy" id="366616"/>
    <lineage>
        <taxon>Bacteria</taxon>
        <taxon>Pseudomonadati</taxon>
        <taxon>Pseudomonadota</taxon>
        <taxon>Alphaproteobacteria</taxon>
        <taxon>Rhodobacterales</taxon>
        <taxon>Paracoccaceae</taxon>
        <taxon>Haematobacter</taxon>
    </lineage>
</organism>
<keyword evidence="3" id="KW-0067">ATP-binding</keyword>
<dbReference type="NCBIfam" id="TIGR00370">
    <property type="entry name" value="5-oxoprolinase subunit PxpB"/>
    <property type="match status" value="1"/>
</dbReference>
<protein>
    <submittedName>
        <fullName evidence="6">Allophanate hydrolase</fullName>
    </submittedName>
</protein>
<dbReference type="Proteomes" id="UP000214673">
    <property type="component" value="Unassembled WGS sequence"/>
</dbReference>
<evidence type="ECO:0000313" key="8">
    <source>
        <dbReference type="Proteomes" id="UP000214673"/>
    </source>
</evidence>
<evidence type="ECO:0000259" key="4">
    <source>
        <dbReference type="SMART" id="SM00796"/>
    </source>
</evidence>
<reference evidence="7 8" key="1">
    <citation type="submission" date="2016-11" db="EMBL/GenBank/DDBJ databases">
        <title>Comparison of Traditional DNA-DNA Hybridization with In Silico Genomic Analysis.</title>
        <authorList>
            <person name="Nicholson A.C."/>
            <person name="Sammons S."/>
            <person name="Humrighouse B.W."/>
            <person name="Graziano J."/>
            <person name="Lasker B."/>
            <person name="Whitney A.M."/>
            <person name="Mcquiston J.R."/>
        </authorList>
    </citation>
    <scope>NUCLEOTIDE SEQUENCE [LARGE SCALE GENOMIC DNA]</scope>
    <source>
        <strain evidence="5 8">H1892</strain>
        <strain evidence="6 7">H2381</strain>
    </source>
</reference>
<dbReference type="Proteomes" id="UP000196640">
    <property type="component" value="Unassembled WGS sequence"/>
</dbReference>
<comment type="caution">
    <text evidence="6">The sequence shown here is derived from an EMBL/GenBank/DDBJ whole genome shotgun (WGS) entry which is preliminary data.</text>
</comment>
<evidence type="ECO:0000256" key="3">
    <source>
        <dbReference type="ARBA" id="ARBA00022840"/>
    </source>
</evidence>
<evidence type="ECO:0000256" key="1">
    <source>
        <dbReference type="ARBA" id="ARBA00022741"/>
    </source>
</evidence>
<evidence type="ECO:0000256" key="2">
    <source>
        <dbReference type="ARBA" id="ARBA00022801"/>
    </source>
</evidence>
<evidence type="ECO:0000313" key="5">
    <source>
        <dbReference type="EMBL" id="OWJ77812.1"/>
    </source>
</evidence>
<dbReference type="InterPro" id="IPR003833">
    <property type="entry name" value="CT_C_D"/>
</dbReference>
<dbReference type="EMBL" id="NIPX01000045">
    <property type="protein sequence ID" value="OWJ81196.1"/>
    <property type="molecule type" value="Genomic_DNA"/>
</dbReference>
<dbReference type="Pfam" id="PF02682">
    <property type="entry name" value="CT_C_D"/>
    <property type="match status" value="1"/>
</dbReference>
<keyword evidence="8" id="KW-1185">Reference proteome</keyword>
<evidence type="ECO:0000313" key="6">
    <source>
        <dbReference type="EMBL" id="OWJ81196.1"/>
    </source>
</evidence>
<dbReference type="Gene3D" id="2.40.100.10">
    <property type="entry name" value="Cyclophilin-like"/>
    <property type="match status" value="1"/>
</dbReference>
<accession>A0A225CUY3</accession>
<dbReference type="GO" id="GO:0016787">
    <property type="term" value="F:hydrolase activity"/>
    <property type="evidence" value="ECO:0007669"/>
    <property type="project" value="UniProtKB-KW"/>
</dbReference>
<keyword evidence="1" id="KW-0547">Nucleotide-binding</keyword>
<dbReference type="InterPro" id="IPR010016">
    <property type="entry name" value="PxpB"/>
</dbReference>
<dbReference type="SUPFAM" id="SSF160467">
    <property type="entry name" value="PH0987 N-terminal domain-like"/>
    <property type="match status" value="1"/>
</dbReference>
<dbReference type="InterPro" id="IPR029000">
    <property type="entry name" value="Cyclophilin-like_dom_sf"/>
</dbReference>
<evidence type="ECO:0000313" key="7">
    <source>
        <dbReference type="Proteomes" id="UP000196640"/>
    </source>
</evidence>
<dbReference type="GO" id="GO:0005524">
    <property type="term" value="F:ATP binding"/>
    <property type="evidence" value="ECO:0007669"/>
    <property type="project" value="UniProtKB-KW"/>
</dbReference>
<feature type="domain" description="Carboxyltransferase" evidence="4">
    <location>
        <begin position="6"/>
        <end position="205"/>
    </location>
</feature>
<dbReference type="PANTHER" id="PTHR34698">
    <property type="entry name" value="5-OXOPROLINASE SUBUNIT B"/>
    <property type="match status" value="1"/>
</dbReference>
<proteinExistence type="predicted"/>
<dbReference type="AlphaFoldDB" id="A0A225CUY3"/>
<dbReference type="OrthoDB" id="9768696at2"/>
<sequence length="219" mass="23345">MDDLLLHTSWLGESAILCQTDAKVLETSIQHRFWALRDLLEGCDFVTETVPGMNNILVLIDPEAVEGSGAVTQIQTLWCRTSAADIPSRVVEIPVSYGGEAGVDLPEVARACNLTPEAYISLHSAGTYTVFALGSQPGFGYLAGLDPRLAVPRRAVPRPRLEAGAVVIGGAQAGVISRSSPSGWHVIGKTDIAFFDPDRNPPALLSPGDTVRFVPKKAL</sequence>
<dbReference type="SUPFAM" id="SSF50891">
    <property type="entry name" value="Cyclophilin-like"/>
    <property type="match status" value="1"/>
</dbReference>
<dbReference type="EMBL" id="NIPV01000015">
    <property type="protein sequence ID" value="OWJ77812.1"/>
    <property type="molecule type" value="Genomic_DNA"/>
</dbReference>
<dbReference type="RefSeq" id="WP_088234039.1">
    <property type="nucleotide sequence ID" value="NZ_CALUEG010000029.1"/>
</dbReference>
<gene>
    <name evidence="6" type="ORF">CDV52_19030</name>
    <name evidence="5" type="ORF">CDV53_04810</name>
</gene>